<protein>
    <submittedName>
        <fullName evidence="7">2-keto-4-methylthiobutyrate aminotransferase</fullName>
    </submittedName>
</protein>
<dbReference type="OrthoDB" id="9802328at2"/>
<dbReference type="AlphaFoldDB" id="A0A4R8DNP9"/>
<dbReference type="Pfam" id="PF00155">
    <property type="entry name" value="Aminotran_1_2"/>
    <property type="match status" value="1"/>
</dbReference>
<keyword evidence="3 7" id="KW-0032">Aminotransferase</keyword>
<dbReference type="PANTHER" id="PTHR43807:SF20">
    <property type="entry name" value="FI04487P"/>
    <property type="match status" value="1"/>
</dbReference>
<dbReference type="FunFam" id="3.40.640.10:FF:000033">
    <property type="entry name" value="Aspartate aminotransferase"/>
    <property type="match status" value="1"/>
</dbReference>
<evidence type="ECO:0000313" key="8">
    <source>
        <dbReference type="Proteomes" id="UP000294498"/>
    </source>
</evidence>
<dbReference type="InterPro" id="IPR015424">
    <property type="entry name" value="PyrdxlP-dep_Trfase"/>
</dbReference>
<sequence length="380" mass="42859">MALQSKLPSVGTTIFTVMSTLAQEHQAINLSQGFPDFAMDPRLIDAVDQAMREGANQYTHMNGHPLLRERIAGKVGHLYGAGVDPQTEITVTPGATYAIYTSLTCILRPGDEVIVFEPAYDSYIPTIEVNGATAVRVPLQFPHYSIDWDLVKKAITPRTRMILLNTPHNPTGSVWTDADFRMLETLVEGTDILLMSDEVYEHITFDGYRHPSILKYPVLRARAFACFSFGKAYHCTGWKIGYCIAPPALTTEFRKVHQFNCFSTNTPAQLGLARYLENREAYESLPAFFQRKRDLFLGLMKDSPFRWLDSKGSYFVLGSYGHFSQEPDTDFAIRLTKEYGVAVIPVSVFYQDGKDDKVVRFCFAKEDKTLEEAARRLTSV</sequence>
<feature type="domain" description="Aminotransferase class I/classII large" evidence="6">
    <location>
        <begin position="27"/>
        <end position="377"/>
    </location>
</feature>
<name>A0A4R8DNP9_9BACT</name>
<dbReference type="GO" id="GO:0030170">
    <property type="term" value="F:pyridoxal phosphate binding"/>
    <property type="evidence" value="ECO:0007669"/>
    <property type="project" value="InterPro"/>
</dbReference>
<dbReference type="SUPFAM" id="SSF53383">
    <property type="entry name" value="PLP-dependent transferases"/>
    <property type="match status" value="1"/>
</dbReference>
<dbReference type="NCBIfam" id="NF006569">
    <property type="entry name" value="PRK09082.1"/>
    <property type="match status" value="1"/>
</dbReference>
<evidence type="ECO:0000259" key="6">
    <source>
        <dbReference type="Pfam" id="PF00155"/>
    </source>
</evidence>
<keyword evidence="4 7" id="KW-0808">Transferase</keyword>
<dbReference type="InterPro" id="IPR004839">
    <property type="entry name" value="Aminotransferase_I/II_large"/>
</dbReference>
<accession>A0A4R8DNP9</accession>
<dbReference type="Proteomes" id="UP000294498">
    <property type="component" value="Unassembled WGS sequence"/>
</dbReference>
<comment type="similarity">
    <text evidence="2">Belongs to the class-I pyridoxal-phosphate-dependent aminotransferase family.</text>
</comment>
<dbReference type="Gene3D" id="3.90.1150.10">
    <property type="entry name" value="Aspartate Aminotransferase, domain 1"/>
    <property type="match status" value="1"/>
</dbReference>
<dbReference type="InterPro" id="IPR015421">
    <property type="entry name" value="PyrdxlP-dep_Trfase_major"/>
</dbReference>
<evidence type="ECO:0000256" key="1">
    <source>
        <dbReference type="ARBA" id="ARBA00001933"/>
    </source>
</evidence>
<keyword evidence="8" id="KW-1185">Reference proteome</keyword>
<gene>
    <name evidence="7" type="ORF">EDB95_0699</name>
</gene>
<evidence type="ECO:0000256" key="2">
    <source>
        <dbReference type="ARBA" id="ARBA00007441"/>
    </source>
</evidence>
<dbReference type="GO" id="GO:0005737">
    <property type="term" value="C:cytoplasm"/>
    <property type="evidence" value="ECO:0007669"/>
    <property type="project" value="TreeGrafter"/>
</dbReference>
<proteinExistence type="inferred from homology"/>
<comment type="caution">
    <text evidence="7">The sequence shown here is derived from an EMBL/GenBank/DDBJ whole genome shotgun (WGS) entry which is preliminary data.</text>
</comment>
<dbReference type="Gene3D" id="3.40.640.10">
    <property type="entry name" value="Type I PLP-dependent aspartate aminotransferase-like (Major domain)"/>
    <property type="match status" value="1"/>
</dbReference>
<dbReference type="InterPro" id="IPR015422">
    <property type="entry name" value="PyrdxlP-dep_Trfase_small"/>
</dbReference>
<evidence type="ECO:0000256" key="5">
    <source>
        <dbReference type="ARBA" id="ARBA00022898"/>
    </source>
</evidence>
<evidence type="ECO:0000256" key="4">
    <source>
        <dbReference type="ARBA" id="ARBA00022679"/>
    </source>
</evidence>
<evidence type="ECO:0000313" key="7">
    <source>
        <dbReference type="EMBL" id="TDW99689.1"/>
    </source>
</evidence>
<keyword evidence="5" id="KW-0663">Pyridoxal phosphate</keyword>
<reference evidence="7 8" key="1">
    <citation type="submission" date="2019-03" db="EMBL/GenBank/DDBJ databases">
        <title>Genomic Encyclopedia of Type Strains, Phase IV (KMG-IV): sequencing the most valuable type-strain genomes for metagenomic binning, comparative biology and taxonomic classification.</title>
        <authorList>
            <person name="Goeker M."/>
        </authorList>
    </citation>
    <scope>NUCLEOTIDE SEQUENCE [LARGE SCALE GENOMIC DNA]</scope>
    <source>
        <strain evidence="7 8">DSM 100059</strain>
    </source>
</reference>
<dbReference type="EMBL" id="SODV01000001">
    <property type="protein sequence ID" value="TDW99689.1"/>
    <property type="molecule type" value="Genomic_DNA"/>
</dbReference>
<dbReference type="GO" id="GO:0016212">
    <property type="term" value="F:kynurenine-oxoglutarate transaminase activity"/>
    <property type="evidence" value="ECO:0007669"/>
    <property type="project" value="TreeGrafter"/>
</dbReference>
<dbReference type="NCBIfam" id="NF009079">
    <property type="entry name" value="PRK12414.1"/>
    <property type="match status" value="1"/>
</dbReference>
<evidence type="ECO:0000256" key="3">
    <source>
        <dbReference type="ARBA" id="ARBA00022576"/>
    </source>
</evidence>
<dbReference type="PANTHER" id="PTHR43807">
    <property type="entry name" value="FI04487P"/>
    <property type="match status" value="1"/>
</dbReference>
<dbReference type="CDD" id="cd00609">
    <property type="entry name" value="AAT_like"/>
    <property type="match status" value="1"/>
</dbReference>
<dbReference type="InterPro" id="IPR051326">
    <property type="entry name" value="Kynurenine-oxoglutarate_AT"/>
</dbReference>
<comment type="cofactor">
    <cofactor evidence="1">
        <name>pyridoxal 5'-phosphate</name>
        <dbReference type="ChEBI" id="CHEBI:597326"/>
    </cofactor>
</comment>
<organism evidence="7 8">
    <name type="scientific">Dinghuibacter silviterrae</name>
    <dbReference type="NCBI Taxonomy" id="1539049"/>
    <lineage>
        <taxon>Bacteria</taxon>
        <taxon>Pseudomonadati</taxon>
        <taxon>Bacteroidota</taxon>
        <taxon>Chitinophagia</taxon>
        <taxon>Chitinophagales</taxon>
        <taxon>Chitinophagaceae</taxon>
        <taxon>Dinghuibacter</taxon>
    </lineage>
</organism>